<dbReference type="RefSeq" id="WP_097045050.1">
    <property type="nucleotide sequence ID" value="NZ_OBEH01000002.1"/>
</dbReference>
<dbReference type="OrthoDB" id="8450256at2"/>
<dbReference type="Proteomes" id="UP000219048">
    <property type="component" value="Unassembled WGS sequence"/>
</dbReference>
<evidence type="ECO:0000313" key="3">
    <source>
        <dbReference type="Proteomes" id="UP000219048"/>
    </source>
</evidence>
<name>A0A285MSN9_9FLAO</name>
<dbReference type="InterPro" id="IPR007111">
    <property type="entry name" value="NACHT_NTPase"/>
</dbReference>
<feature type="domain" description="NACHT" evidence="1">
    <location>
        <begin position="247"/>
        <end position="372"/>
    </location>
</feature>
<protein>
    <submittedName>
        <fullName evidence="2">NACHT domain-containing protein</fullName>
    </submittedName>
</protein>
<proteinExistence type="predicted"/>
<organism evidence="2 3">
    <name type="scientific">Flagellimonas pacifica</name>
    <dbReference type="NCBI Taxonomy" id="1247520"/>
    <lineage>
        <taxon>Bacteria</taxon>
        <taxon>Pseudomonadati</taxon>
        <taxon>Bacteroidota</taxon>
        <taxon>Flavobacteriia</taxon>
        <taxon>Flavobacteriales</taxon>
        <taxon>Flavobacteriaceae</taxon>
        <taxon>Flagellimonas</taxon>
    </lineage>
</organism>
<gene>
    <name evidence="2" type="ORF">SAMN06265377_1368</name>
</gene>
<accession>A0A285MSN9</accession>
<dbReference type="Gene3D" id="3.40.50.300">
    <property type="entry name" value="P-loop containing nucleotide triphosphate hydrolases"/>
    <property type="match status" value="1"/>
</dbReference>
<dbReference type="SUPFAM" id="SSF52540">
    <property type="entry name" value="P-loop containing nucleoside triphosphate hydrolases"/>
    <property type="match status" value="1"/>
</dbReference>
<dbReference type="Pfam" id="PF05729">
    <property type="entry name" value="NACHT"/>
    <property type="match status" value="1"/>
</dbReference>
<dbReference type="InterPro" id="IPR027417">
    <property type="entry name" value="P-loop_NTPase"/>
</dbReference>
<sequence length="1414" mass="166577">MANGINNGKFFEEQAKLFFTRIFERLGYAILKVRPQKSGTQDGFDIQFMVSEGLLVRNIYVECKDYKTDPDFGHIYAKLHDLETSGYFLSKNDIAIFISPRSNFGNHRNPEKSERTFNRNKYPFKICLFEKAHGIDRLFALEPEIYEAVYGQPLSFEIDEEKELDRFKTLLLYKTKEEVIIATGSRKSRFITNLTRESNYIQRGVTLIQDPETDDRHLFNILNKEAALFGIKDVLQNILKDAVCSGLVLLGNPGMGKSIELQELAIDFWEQRQQHQWVPFYRSVKNFGKQDTLEDFLPPDWKEIPQLLIILDGLDEISYGQEFRTMIENFIQNHDLQSTVKFVISCRTNIYESSIRDITNFRCCTLNSLAFQPALDYLFIKYQMPAEKSYYNEIAKAQKEFFENPYYLNLLGEYYKEEQKLPSNKAELMERYVAKRLRDDERTKGRTQDFDTGQVLRACKKVAFTLEAMQTRKISGEQLNMLLLEVKTMFITCGFVKKVYNEDYWEFEHRNLQEFFVAKALYNFEADKIIEFIALDDARPKTHPSWLNSISYLLNLLDATSEKMQKLVQWLLNNDATVLFKADRSRISDSIRRDVFQGYFNKRCKEQTLWFRKYDQETKEIVRFADSTVNRGYLMEELKDEQNHRRTRISAMSLLSQMDTALMEEEFKEVLLGCLQDPLEKVDMHFKAEILHTIHEQGFYNSADYLAKLVASVSYIDHERITSALLQLIVETDTDDNLNYLKSIAPLVGGTKPRKHQTKDKYSTGEKRYFIMALLNLLKPKNQVFALQVFFEHKDTLRWERKDLTNLIDNMAQNYITENELYGYTVTWLISALENRRMTFRNEEYVVTFFKKTGTVDKAFKDIYESSLELENKRYFLTHLATDATLPILIKDFQDGTIEENELYVFRNVLGRVDVDLAQRFEQLVLGETDYRLKEDFIDVEIRKQWQEYHKTKEQSSFDLLFDADKLKKLAGEYFALAGKAELGWDDMQDNKEEFWNDLDLQRKFLPSFQEIVHDTKREQDGAITLTDVKRNIDNDLYRLFKIKGELTSQSKKDIVERPEHIANIKSWCLENEKNGDFKNALQQFQSRNYLICEMLWFFGRRYGVTYQESTYFDMLWIDYHLEKGGVGGYDYILEQVRTEKVKIRIVENLREGVEELIIFDNHAEFALSHGLKEVYPLIAEYLTDTGLNRYRHWKLLESYIETTGDVKLLKQILENEAPVEDDNSLYWDATVHLINLGQKDFVIEKIMEVLQKNKGGMEELTVIKHLVRAGHPKALKFFNEWLKEGNRYDRKEHRFFSTVDFSKFYSPGAIDDILELIEMSVSKEIKGNDYFDPIRTVYEILKSFYEKADQNDFTKFLSGLENCKHRLSQKPGLDMYYIHDIINEAWDAYFKMRSKPLAFAEIAGRIDAAKYEI</sequence>
<reference evidence="3" key="1">
    <citation type="submission" date="2017-09" db="EMBL/GenBank/DDBJ databases">
        <authorList>
            <person name="Varghese N."/>
            <person name="Submissions S."/>
        </authorList>
    </citation>
    <scope>NUCLEOTIDE SEQUENCE [LARGE SCALE GENOMIC DNA]</scope>
    <source>
        <strain evidence="3">DSM 25885</strain>
    </source>
</reference>
<keyword evidence="3" id="KW-1185">Reference proteome</keyword>
<evidence type="ECO:0000259" key="1">
    <source>
        <dbReference type="Pfam" id="PF05729"/>
    </source>
</evidence>
<dbReference type="EMBL" id="OBEH01000002">
    <property type="protein sequence ID" value="SNY99557.1"/>
    <property type="molecule type" value="Genomic_DNA"/>
</dbReference>
<evidence type="ECO:0000313" key="2">
    <source>
        <dbReference type="EMBL" id="SNY99557.1"/>
    </source>
</evidence>